<dbReference type="PROSITE" id="PS00018">
    <property type="entry name" value="EF_HAND_1"/>
    <property type="match status" value="1"/>
</dbReference>
<gene>
    <name evidence="2" type="ORF">GCM10007380_34280</name>
</gene>
<dbReference type="OrthoDB" id="2849537at2"/>
<reference evidence="3" key="1">
    <citation type="journal article" date="2019" name="Int. J. Syst. Evol. Microbiol.">
        <title>The Global Catalogue of Microorganisms (GCM) 10K type strain sequencing project: providing services to taxonomists for standard genome sequencing and annotation.</title>
        <authorList>
            <consortium name="The Broad Institute Genomics Platform"/>
            <consortium name="The Broad Institute Genome Sequencing Center for Infectious Disease"/>
            <person name="Wu L."/>
            <person name="Ma J."/>
        </authorList>
    </citation>
    <scope>NUCLEOTIDE SEQUENCE [LARGE SCALE GENOMIC DNA]</scope>
    <source>
        <strain evidence="3">CGMCC 1.14993</strain>
    </source>
</reference>
<keyword evidence="1" id="KW-1133">Transmembrane helix</keyword>
<protein>
    <submittedName>
        <fullName evidence="2">Uncharacterized protein</fullName>
    </submittedName>
</protein>
<keyword evidence="1" id="KW-0812">Transmembrane</keyword>
<dbReference type="InterPro" id="IPR018247">
    <property type="entry name" value="EF_Hand_1_Ca_BS"/>
</dbReference>
<dbReference type="AlphaFoldDB" id="A0A8J3F0U0"/>
<keyword evidence="1" id="KW-0472">Membrane</keyword>
<accession>A0A8J3F0U0</accession>
<dbReference type="EMBL" id="BMHB01000002">
    <property type="protein sequence ID" value="GGI16702.1"/>
    <property type="molecule type" value="Genomic_DNA"/>
</dbReference>
<proteinExistence type="predicted"/>
<organism evidence="2 3">
    <name type="scientific">Gottfriedia solisilvae</name>
    <dbReference type="NCBI Taxonomy" id="1516104"/>
    <lineage>
        <taxon>Bacteria</taxon>
        <taxon>Bacillati</taxon>
        <taxon>Bacillota</taxon>
        <taxon>Bacilli</taxon>
        <taxon>Bacillales</taxon>
        <taxon>Bacillaceae</taxon>
        <taxon>Gottfriedia</taxon>
    </lineage>
</organism>
<comment type="caution">
    <text evidence="2">The sequence shown here is derived from an EMBL/GenBank/DDBJ whole genome shotgun (WGS) entry which is preliminary data.</text>
</comment>
<evidence type="ECO:0000313" key="2">
    <source>
        <dbReference type="EMBL" id="GGI16702.1"/>
    </source>
</evidence>
<keyword evidence="3" id="KW-1185">Reference proteome</keyword>
<dbReference type="RefSeq" id="WP_088001301.1">
    <property type="nucleotide sequence ID" value="NZ_BMHB01000002.1"/>
</dbReference>
<sequence length="190" mass="21884">MKKKNNKQLGFLLMTSGLLIMLISTIAYYTFSSTVSTSPYTTVQLDMSNKEITKTTDLIYVKEKEKNGSLYEIKHILKNTGRKDITRITLKGLLLQKKNQNEAQYINIQMIKFGDQIYTPTFLIDLGFDLNKNQKVSLDEFSKCSFPLGSLVKNREREFTLQGKYEKGLAPFNSDNPESRIIMDISYHLE</sequence>
<feature type="transmembrane region" description="Helical" evidence="1">
    <location>
        <begin position="12"/>
        <end position="31"/>
    </location>
</feature>
<dbReference type="Proteomes" id="UP000626244">
    <property type="component" value="Unassembled WGS sequence"/>
</dbReference>
<evidence type="ECO:0000313" key="3">
    <source>
        <dbReference type="Proteomes" id="UP000626244"/>
    </source>
</evidence>
<evidence type="ECO:0000256" key="1">
    <source>
        <dbReference type="SAM" id="Phobius"/>
    </source>
</evidence>
<name>A0A8J3F0U0_9BACI</name>